<proteinExistence type="predicted"/>
<comment type="caution">
    <text evidence="1">The sequence shown here is derived from an EMBL/GenBank/DDBJ whole genome shotgun (WGS) entry which is preliminary data.</text>
</comment>
<evidence type="ECO:0000313" key="1">
    <source>
        <dbReference type="EMBL" id="RXJ43716.1"/>
    </source>
</evidence>
<dbReference type="Pfam" id="PF09357">
    <property type="entry name" value="RteC"/>
    <property type="match status" value="1"/>
</dbReference>
<reference evidence="1 2" key="1">
    <citation type="submission" date="2019-01" db="EMBL/GenBank/DDBJ databases">
        <title>Genome sequence of the Antarctic species Gelidibacter gilvus ACAM 158(T).</title>
        <authorList>
            <person name="Bowman J.P."/>
        </authorList>
    </citation>
    <scope>NUCLEOTIDE SEQUENCE [LARGE SCALE GENOMIC DNA]</scope>
    <source>
        <strain evidence="1 2">IC158</strain>
    </source>
</reference>
<evidence type="ECO:0008006" key="3">
    <source>
        <dbReference type="Google" id="ProtNLM"/>
    </source>
</evidence>
<dbReference type="Proteomes" id="UP000289792">
    <property type="component" value="Unassembled WGS sequence"/>
</dbReference>
<dbReference type="AlphaFoldDB" id="A0A4Q0XB21"/>
<dbReference type="EMBL" id="SDDZ01000032">
    <property type="protein sequence ID" value="RXJ43716.1"/>
    <property type="molecule type" value="Genomic_DNA"/>
</dbReference>
<feature type="non-terminal residue" evidence="1">
    <location>
        <position position="1"/>
    </location>
</feature>
<name>A0A4Q0XB21_9FLAO</name>
<accession>A0A4Q0XB21</accession>
<dbReference type="RefSeq" id="WP_190246319.1">
    <property type="nucleotide sequence ID" value="NZ_SDDZ01000032.1"/>
</dbReference>
<dbReference type="InterPro" id="IPR018534">
    <property type="entry name" value="Tet_reg_excision_RteC"/>
</dbReference>
<keyword evidence="2" id="KW-1185">Reference proteome</keyword>
<gene>
    <name evidence="1" type="ORF">ESZ48_19140</name>
</gene>
<evidence type="ECO:0000313" key="2">
    <source>
        <dbReference type="Proteomes" id="UP000289792"/>
    </source>
</evidence>
<sequence length="160" mass="18393">SQQDSLYFLRSTRQIGINCDMSHYIVDPEFSTSYDNLMAHFVASDLLNKHYQKLLFRLTNKESDPIADLILNKNRSWSGSKTDLVELIYALHSSGVLNNGEAEISKIIQFSEKFFNIKIGNAYKTFAEIKAREKDRTKFLDTLKRALLTKMDTDEAITKS</sequence>
<protein>
    <recommendedName>
        <fullName evidence="3">Tetracycline regulation of excision, RteC</fullName>
    </recommendedName>
</protein>
<organism evidence="1 2">
    <name type="scientific">Gelidibacter gilvus</name>
    <dbReference type="NCBI Taxonomy" id="59602"/>
    <lineage>
        <taxon>Bacteria</taxon>
        <taxon>Pseudomonadati</taxon>
        <taxon>Bacteroidota</taxon>
        <taxon>Flavobacteriia</taxon>
        <taxon>Flavobacteriales</taxon>
        <taxon>Flavobacteriaceae</taxon>
        <taxon>Gelidibacter</taxon>
    </lineage>
</organism>